<evidence type="ECO:0000313" key="18">
    <source>
        <dbReference type="Proteomes" id="UP000663855"/>
    </source>
</evidence>
<organism evidence="12 18">
    <name type="scientific">Rotaria magnacalcarata</name>
    <dbReference type="NCBI Taxonomy" id="392030"/>
    <lineage>
        <taxon>Eukaryota</taxon>
        <taxon>Metazoa</taxon>
        <taxon>Spiralia</taxon>
        <taxon>Gnathifera</taxon>
        <taxon>Rotifera</taxon>
        <taxon>Eurotatoria</taxon>
        <taxon>Bdelloidea</taxon>
        <taxon>Philodinida</taxon>
        <taxon>Philodinidae</taxon>
        <taxon>Rotaria</taxon>
    </lineage>
</organism>
<evidence type="ECO:0000313" key="15">
    <source>
        <dbReference type="EMBL" id="CAF3800588.1"/>
    </source>
</evidence>
<feature type="compositionally biased region" description="Polar residues" evidence="8">
    <location>
        <begin position="494"/>
        <end position="511"/>
    </location>
</feature>
<dbReference type="EMBL" id="CAJOBJ010000367">
    <property type="protein sequence ID" value="CAF3817598.1"/>
    <property type="molecule type" value="Genomic_DNA"/>
</dbReference>
<dbReference type="Proteomes" id="UP000681967">
    <property type="component" value="Unassembled WGS sequence"/>
</dbReference>
<evidence type="ECO:0000313" key="16">
    <source>
        <dbReference type="EMBL" id="CAF3817598.1"/>
    </source>
</evidence>
<evidence type="ECO:0000313" key="13">
    <source>
        <dbReference type="EMBL" id="CAF1639182.1"/>
    </source>
</evidence>
<dbReference type="Pfam" id="PF01545">
    <property type="entry name" value="Cation_efflux"/>
    <property type="match status" value="1"/>
</dbReference>
<evidence type="ECO:0000256" key="5">
    <source>
        <dbReference type="ARBA" id="ARBA00022833"/>
    </source>
</evidence>
<evidence type="ECO:0000256" key="3">
    <source>
        <dbReference type="ARBA" id="ARBA00022448"/>
    </source>
</evidence>
<dbReference type="EMBL" id="CAJOBH010000550">
    <property type="protein sequence ID" value="CAF3800588.1"/>
    <property type="molecule type" value="Genomic_DNA"/>
</dbReference>
<evidence type="ECO:0000256" key="4">
    <source>
        <dbReference type="ARBA" id="ARBA00022692"/>
    </source>
</evidence>
<dbReference type="EMBL" id="CAJNOW010015170">
    <property type="protein sequence ID" value="CAF1639182.1"/>
    <property type="molecule type" value="Genomic_DNA"/>
</dbReference>
<comment type="similarity">
    <text evidence="2">Belongs to the cation diffusion facilitator (CDF) transporter (TC 2.A.4) family. SLC30A subfamily.</text>
</comment>
<dbReference type="SUPFAM" id="SSF161111">
    <property type="entry name" value="Cation efflux protein transmembrane domain-like"/>
    <property type="match status" value="1"/>
</dbReference>
<feature type="domain" description="Cation efflux protein cytoplasmic" evidence="11">
    <location>
        <begin position="400"/>
        <end position="472"/>
    </location>
</feature>
<gene>
    <name evidence="15" type="ORF">BYL167_LOCUS2972</name>
    <name evidence="12" type="ORF">CJN711_LOCUS6364</name>
    <name evidence="16" type="ORF">GIL414_LOCUS2021</name>
    <name evidence="13" type="ORF">KQP761_LOCUS27718</name>
    <name evidence="14" type="ORF">MBJ925_LOCUS5245</name>
    <name evidence="17" type="ORF">SMN809_LOCUS2243</name>
</gene>
<keyword evidence="4 9" id="KW-0812">Transmembrane</keyword>
<dbReference type="PANTHER" id="PTHR45820">
    <property type="entry name" value="FI23527P1"/>
    <property type="match status" value="1"/>
</dbReference>
<dbReference type="Proteomes" id="UP000663834">
    <property type="component" value="Unassembled WGS sequence"/>
</dbReference>
<feature type="domain" description="Cation efflux protein transmembrane" evidence="10">
    <location>
        <begin position="21"/>
        <end position="156"/>
    </location>
</feature>
<feature type="transmembrane region" description="Helical" evidence="9">
    <location>
        <begin position="122"/>
        <end position="143"/>
    </location>
</feature>
<evidence type="ECO:0000313" key="14">
    <source>
        <dbReference type="EMBL" id="CAF1939022.1"/>
    </source>
</evidence>
<evidence type="ECO:0000256" key="7">
    <source>
        <dbReference type="ARBA" id="ARBA00023136"/>
    </source>
</evidence>
<dbReference type="Proteomes" id="UP000681720">
    <property type="component" value="Unassembled WGS sequence"/>
</dbReference>
<evidence type="ECO:0000256" key="8">
    <source>
        <dbReference type="SAM" id="MobiDB-lite"/>
    </source>
</evidence>
<dbReference type="InterPro" id="IPR058533">
    <property type="entry name" value="Cation_efflux_TM"/>
</dbReference>
<feature type="transmembrane region" description="Helical" evidence="9">
    <location>
        <begin position="21"/>
        <end position="41"/>
    </location>
</feature>
<dbReference type="PANTHER" id="PTHR45820:SF4">
    <property type="entry name" value="ZINC TRANSPORTER 63C, ISOFORM F"/>
    <property type="match status" value="1"/>
</dbReference>
<dbReference type="Proteomes" id="UP000663824">
    <property type="component" value="Unassembled WGS sequence"/>
</dbReference>
<dbReference type="GO" id="GO:0006882">
    <property type="term" value="P:intracellular zinc ion homeostasis"/>
    <property type="evidence" value="ECO:0007669"/>
    <property type="project" value="TreeGrafter"/>
</dbReference>
<evidence type="ECO:0000259" key="10">
    <source>
        <dbReference type="Pfam" id="PF01545"/>
    </source>
</evidence>
<dbReference type="EMBL" id="CAJOBI010000401">
    <property type="protein sequence ID" value="CAF3820205.1"/>
    <property type="molecule type" value="Genomic_DNA"/>
</dbReference>
<keyword evidence="5" id="KW-0862">Zinc</keyword>
<dbReference type="EMBL" id="CAJNRE010001338">
    <property type="protein sequence ID" value="CAF1939022.1"/>
    <property type="molecule type" value="Genomic_DNA"/>
</dbReference>
<proteinExistence type="inferred from homology"/>
<keyword evidence="7 9" id="KW-0472">Membrane</keyword>
<dbReference type="Proteomes" id="UP000663855">
    <property type="component" value="Unassembled WGS sequence"/>
</dbReference>
<sequence length="511" mass="56872">MAWHRLHWCLRMLKSKTGRMVIMLILTVSIAVTEIICGISIRSQLLIADGLFSFAEGIALVGSLIALRYAKAERLHSKNTFGWARLEILAGLLQEVLLVSLSLSIIVDAVNKLINPNHIKDPFIMISLGSVGVFIGLLGLVLFRGFDHDHNIGHEIVEQKKNDFVRSVYTTLRSLDTSNETTQDPLMQQTSVSSSQPIVIPKLIVTESSSNIYNNNNNNNNNNNSIEQKIQQKPNLILPSLNDAYQNAFIASDVASSSTEEHITDAGEKQLRVPGCVSVEFKRMRSRSGDSIISSTSFLDHDDLVLEDEFQKSRVFATLHALCLHSLAVLLESSIVLLSGLLIKFIPQEDKDGEKINLWLKYIDPSLTLVMVVIIGIKAIPVIWSLGHILVEAVPSGIDTRQLIQTIMKTIPQIRAVHGVHVWRATARDVFATLHVVCDEDLVLSACTDLLGRQLQRILATHCIRHFTVQFEYSETGGNINKCAYGTRRRSRGHQSTSEDNDNVTTQSQID</sequence>
<dbReference type="SUPFAM" id="SSF160240">
    <property type="entry name" value="Cation efflux protein cytoplasmic domain-like"/>
    <property type="match status" value="1"/>
</dbReference>
<evidence type="ECO:0000313" key="17">
    <source>
        <dbReference type="EMBL" id="CAF3820205.1"/>
    </source>
</evidence>
<dbReference type="EMBL" id="CAJNOV010001947">
    <property type="protein sequence ID" value="CAF1084465.1"/>
    <property type="molecule type" value="Genomic_DNA"/>
</dbReference>
<feature type="region of interest" description="Disordered" evidence="8">
    <location>
        <begin position="487"/>
        <end position="511"/>
    </location>
</feature>
<feature type="transmembrane region" description="Helical" evidence="9">
    <location>
        <begin position="366"/>
        <end position="391"/>
    </location>
</feature>
<feature type="transmembrane region" description="Helical" evidence="9">
    <location>
        <begin position="88"/>
        <end position="110"/>
    </location>
</feature>
<dbReference type="GO" id="GO:0005385">
    <property type="term" value="F:zinc ion transmembrane transporter activity"/>
    <property type="evidence" value="ECO:0007669"/>
    <property type="project" value="TreeGrafter"/>
</dbReference>
<dbReference type="InterPro" id="IPR027469">
    <property type="entry name" value="Cation_efflux_TMD_sf"/>
</dbReference>
<protein>
    <submittedName>
        <fullName evidence="12">Uncharacterized protein</fullName>
    </submittedName>
</protein>
<dbReference type="InterPro" id="IPR036837">
    <property type="entry name" value="Cation_efflux_CTD_sf"/>
</dbReference>
<dbReference type="Gene3D" id="1.20.1510.10">
    <property type="entry name" value="Cation efflux protein transmembrane domain"/>
    <property type="match status" value="1"/>
</dbReference>
<dbReference type="GO" id="GO:0010312">
    <property type="term" value="P:detoxification of zinc ion"/>
    <property type="evidence" value="ECO:0007669"/>
    <property type="project" value="TreeGrafter"/>
</dbReference>
<comment type="subcellular location">
    <subcellularLocation>
        <location evidence="1">Membrane</location>
        <topology evidence="1">Multi-pass membrane protein</topology>
    </subcellularLocation>
</comment>
<evidence type="ECO:0000259" key="11">
    <source>
        <dbReference type="Pfam" id="PF16916"/>
    </source>
</evidence>
<accession>A0A814MZ02</accession>
<keyword evidence="3" id="KW-0813">Transport</keyword>
<dbReference type="NCBIfam" id="TIGR01297">
    <property type="entry name" value="CDF"/>
    <property type="match status" value="1"/>
</dbReference>
<comment type="caution">
    <text evidence="12">The sequence shown here is derived from an EMBL/GenBank/DDBJ whole genome shotgun (WGS) entry which is preliminary data.</text>
</comment>
<dbReference type="InterPro" id="IPR002524">
    <property type="entry name" value="Cation_efflux"/>
</dbReference>
<reference evidence="12" key="1">
    <citation type="submission" date="2021-02" db="EMBL/GenBank/DDBJ databases">
        <authorList>
            <person name="Nowell W R."/>
        </authorList>
    </citation>
    <scope>NUCLEOTIDE SEQUENCE</scope>
</reference>
<evidence type="ECO:0000256" key="6">
    <source>
        <dbReference type="ARBA" id="ARBA00022989"/>
    </source>
</evidence>
<dbReference type="AlphaFoldDB" id="A0A814MZ02"/>
<keyword evidence="6 9" id="KW-1133">Transmembrane helix</keyword>
<dbReference type="OrthoDB" id="9999019at2759"/>
<evidence type="ECO:0000256" key="1">
    <source>
        <dbReference type="ARBA" id="ARBA00004141"/>
    </source>
</evidence>
<feature type="transmembrane region" description="Helical" evidence="9">
    <location>
        <begin position="47"/>
        <end position="67"/>
    </location>
</feature>
<evidence type="ECO:0000313" key="12">
    <source>
        <dbReference type="EMBL" id="CAF1084465.1"/>
    </source>
</evidence>
<name>A0A814MZ02_9BILA</name>
<dbReference type="Proteomes" id="UP000676336">
    <property type="component" value="Unassembled WGS sequence"/>
</dbReference>
<dbReference type="GO" id="GO:0016020">
    <property type="term" value="C:membrane"/>
    <property type="evidence" value="ECO:0007669"/>
    <property type="project" value="UniProtKB-SubCell"/>
</dbReference>
<dbReference type="Pfam" id="PF16916">
    <property type="entry name" value="ZT_dimer"/>
    <property type="match status" value="1"/>
</dbReference>
<evidence type="ECO:0000256" key="2">
    <source>
        <dbReference type="ARBA" id="ARBA00008873"/>
    </source>
</evidence>
<evidence type="ECO:0000256" key="9">
    <source>
        <dbReference type="SAM" id="Phobius"/>
    </source>
</evidence>
<dbReference type="InterPro" id="IPR027470">
    <property type="entry name" value="Cation_efflux_CTD"/>
</dbReference>
<feature type="transmembrane region" description="Helical" evidence="9">
    <location>
        <begin position="322"/>
        <end position="346"/>
    </location>
</feature>